<comment type="caution">
    <text evidence="3">The sequence shown here is derived from an EMBL/GenBank/DDBJ whole genome shotgun (WGS) entry which is preliminary data.</text>
</comment>
<dbReference type="AlphaFoldDB" id="A0A8H3GAF4"/>
<dbReference type="Proteomes" id="UP000664203">
    <property type="component" value="Unassembled WGS sequence"/>
</dbReference>
<feature type="compositionally biased region" description="Polar residues" evidence="1">
    <location>
        <begin position="353"/>
        <end position="375"/>
    </location>
</feature>
<feature type="compositionally biased region" description="Polar residues" evidence="1">
    <location>
        <begin position="490"/>
        <end position="500"/>
    </location>
</feature>
<feature type="region of interest" description="Disordered" evidence="1">
    <location>
        <begin position="213"/>
        <end position="260"/>
    </location>
</feature>
<keyword evidence="2" id="KW-0812">Transmembrane</keyword>
<proteinExistence type="predicted"/>
<keyword evidence="2" id="KW-0472">Membrane</keyword>
<feature type="region of interest" description="Disordered" evidence="1">
    <location>
        <begin position="272"/>
        <end position="500"/>
    </location>
</feature>
<evidence type="ECO:0000313" key="3">
    <source>
        <dbReference type="EMBL" id="CAF9936058.1"/>
    </source>
</evidence>
<keyword evidence="4" id="KW-1185">Reference proteome</keyword>
<feature type="compositionally biased region" description="Polar residues" evidence="1">
    <location>
        <begin position="213"/>
        <end position="224"/>
    </location>
</feature>
<dbReference type="EMBL" id="CAJPDR010000429">
    <property type="protein sequence ID" value="CAF9936058.1"/>
    <property type="molecule type" value="Genomic_DNA"/>
</dbReference>
<reference evidence="3" key="1">
    <citation type="submission" date="2021-03" db="EMBL/GenBank/DDBJ databases">
        <authorList>
            <person name="Tagirdzhanova G."/>
        </authorList>
    </citation>
    <scope>NUCLEOTIDE SEQUENCE</scope>
</reference>
<feature type="compositionally biased region" description="Pro residues" evidence="1">
    <location>
        <begin position="309"/>
        <end position="318"/>
    </location>
</feature>
<keyword evidence="2" id="KW-1133">Transmembrane helix</keyword>
<protein>
    <submittedName>
        <fullName evidence="3">Uncharacterized protein</fullName>
    </submittedName>
</protein>
<evidence type="ECO:0000256" key="1">
    <source>
        <dbReference type="SAM" id="MobiDB-lite"/>
    </source>
</evidence>
<feature type="compositionally biased region" description="Low complexity" evidence="1">
    <location>
        <begin position="434"/>
        <end position="451"/>
    </location>
</feature>
<feature type="transmembrane region" description="Helical" evidence="2">
    <location>
        <begin position="12"/>
        <end position="34"/>
    </location>
</feature>
<feature type="compositionally biased region" description="Polar residues" evidence="1">
    <location>
        <begin position="457"/>
        <end position="466"/>
    </location>
</feature>
<name>A0A8H3GAF4_9LECA</name>
<accession>A0A8H3GAF4</accession>
<evidence type="ECO:0000256" key="2">
    <source>
        <dbReference type="SAM" id="Phobius"/>
    </source>
</evidence>
<dbReference type="OrthoDB" id="5431149at2759"/>
<feature type="transmembrane region" description="Helical" evidence="2">
    <location>
        <begin position="40"/>
        <end position="62"/>
    </location>
</feature>
<sequence>MARQIASTVIGAVALLLGLITAILMVILAGSLISNHREPYALPLAAAIIQFLSCGSLAMLIYCRIRYDQVLELQIRQTFMPVLVLGVLPSLVAVVVVGAALRWAEARIVGKALFISGLSVSIFLTIAFVVWGVSIGAHVFCYSYFAWFARSTPKISNQRFAIEEPPDEAPQEMREATRIVTATNHQPSLFHEQSSSSPPSLIVSDGTSSLRSSFSTIKRPSSSRRGLLIRQHSYTRQSRRSSLDGPSGRPSQDEGFDWDTSGVSSQIRETVLHSSPVTKIPGLPPIPGSRSPSPAKALEGPFFQSSPSLSPPASPLPQPSVSRPNSPPSSPSELPNFTTMFPPSSNPPPTSPLQRNFSRPGSHSGPTSRSGTISHSRPDPCSRAPSEDQANIHPLFRTCSPVPSPGASPGTIVTAAPEAGQLIDERMLKRMRSRSGSLPSSPSPLVRSESSPDMRTVTESPSTSQDAPPVPYLAGFEPSPQFSHRRKRSASFQSSIDGLL</sequence>
<evidence type="ECO:0000313" key="4">
    <source>
        <dbReference type="Proteomes" id="UP000664203"/>
    </source>
</evidence>
<organism evidence="3 4">
    <name type="scientific">Alectoria fallacina</name>
    <dbReference type="NCBI Taxonomy" id="1903189"/>
    <lineage>
        <taxon>Eukaryota</taxon>
        <taxon>Fungi</taxon>
        <taxon>Dikarya</taxon>
        <taxon>Ascomycota</taxon>
        <taxon>Pezizomycotina</taxon>
        <taxon>Lecanoromycetes</taxon>
        <taxon>OSLEUM clade</taxon>
        <taxon>Lecanoromycetidae</taxon>
        <taxon>Lecanorales</taxon>
        <taxon>Lecanorineae</taxon>
        <taxon>Parmeliaceae</taxon>
        <taxon>Alectoria</taxon>
    </lineage>
</organism>
<gene>
    <name evidence="3" type="ORF">ALECFALPRED_006674</name>
</gene>
<feature type="transmembrane region" description="Helical" evidence="2">
    <location>
        <begin position="82"/>
        <end position="101"/>
    </location>
</feature>
<feature type="transmembrane region" description="Helical" evidence="2">
    <location>
        <begin position="121"/>
        <end position="149"/>
    </location>
</feature>